<evidence type="ECO:0000259" key="3">
    <source>
        <dbReference type="Pfam" id="PF01648"/>
    </source>
</evidence>
<dbReference type="KEGG" id="sng:SNE_A00060"/>
<dbReference type="STRING" id="331113.SNE_A00060"/>
<organism evidence="5 6">
    <name type="scientific">Simkania negevensis (strain ATCC VR-1471 / DSM 27360 / Z)</name>
    <dbReference type="NCBI Taxonomy" id="331113"/>
    <lineage>
        <taxon>Bacteria</taxon>
        <taxon>Pseudomonadati</taxon>
        <taxon>Chlamydiota</taxon>
        <taxon>Chlamydiia</taxon>
        <taxon>Parachlamydiales</taxon>
        <taxon>Simkaniaceae</taxon>
        <taxon>Simkania</taxon>
    </lineage>
</organism>
<dbReference type="Pfam" id="PF01648">
    <property type="entry name" value="ACPS"/>
    <property type="match status" value="1"/>
</dbReference>
<evidence type="ECO:0000256" key="2">
    <source>
        <dbReference type="ARBA" id="ARBA00022679"/>
    </source>
</evidence>
<protein>
    <submittedName>
        <fullName evidence="5">Uncharacterized protein</fullName>
    </submittedName>
</protein>
<feature type="domain" description="4'-phosphopantetheinyl transferase N-terminal" evidence="4">
    <location>
        <begin position="27"/>
        <end position="105"/>
    </location>
</feature>
<dbReference type="GO" id="GO:0008897">
    <property type="term" value="F:holo-[acyl-carrier-protein] synthase activity"/>
    <property type="evidence" value="ECO:0007669"/>
    <property type="project" value="InterPro"/>
</dbReference>
<dbReference type="InterPro" id="IPR050559">
    <property type="entry name" value="P-Pant_transferase_sf"/>
</dbReference>
<dbReference type="OrthoDB" id="9808281at2"/>
<reference key="1">
    <citation type="journal article" date="2011" name="Mol. Biol. Evol.">
        <title>Unity in variety -- the pan-genome of the Chlamydiae.</title>
        <authorList>
            <person name="Collingro A."/>
            <person name="Tischler P."/>
            <person name="Weinmaier T."/>
            <person name="Penz T."/>
            <person name="Heinz E."/>
            <person name="Brunham R.C."/>
            <person name="Read T.D."/>
            <person name="Bavoil P.M."/>
            <person name="Sachse K."/>
            <person name="Kahane S."/>
            <person name="Friedman M.G."/>
            <person name="Rattei T."/>
            <person name="Myers G.S.A."/>
            <person name="Horn M."/>
        </authorList>
    </citation>
    <scope>NUCLEOTIDE SEQUENCE</scope>
    <source>
        <strain>Z</strain>
    </source>
</reference>
<dbReference type="GO" id="GO:0019878">
    <property type="term" value="P:lysine biosynthetic process via aminoadipic acid"/>
    <property type="evidence" value="ECO:0007669"/>
    <property type="project" value="TreeGrafter"/>
</dbReference>
<dbReference type="InterPro" id="IPR055066">
    <property type="entry name" value="AASDHPPT_N"/>
</dbReference>
<dbReference type="SUPFAM" id="SSF56214">
    <property type="entry name" value="4'-phosphopantetheinyl transferase"/>
    <property type="match status" value="2"/>
</dbReference>
<dbReference type="AlphaFoldDB" id="F8L503"/>
<dbReference type="InterPro" id="IPR008278">
    <property type="entry name" value="4-PPantetheinyl_Trfase_dom"/>
</dbReference>
<keyword evidence="6" id="KW-1185">Reference proteome</keyword>
<dbReference type="Gene3D" id="3.90.470.20">
    <property type="entry name" value="4'-phosphopantetheinyl transferase domain"/>
    <property type="match status" value="1"/>
</dbReference>
<dbReference type="RefSeq" id="WP_013942351.1">
    <property type="nucleotide sequence ID" value="NC_015713.1"/>
</dbReference>
<sequence length="215" mass="24611">MQRVEPLHLPLKEKCEFFLVNLSNIQQEEVDAASKVVDDISLARAERFSFERDRNRLLIAQAILRQKLGELLNCKPSEVTILRDDFGKPYIEGHLLHFSLSYSHHYALFAFCPDRLIGVDIEAINPDRVVLESPVLHEIEKNQIISGEDPIDSFYDYWCAKEALLKAMGTGFTEEKPPLLTHVSYGVFSSEKPNAIVYTFTTHHHKIGVCLLEEE</sequence>
<gene>
    <name evidence="5" type="ordered locus">SNE_A00060</name>
</gene>
<evidence type="ECO:0000259" key="4">
    <source>
        <dbReference type="Pfam" id="PF22624"/>
    </source>
</evidence>
<evidence type="ECO:0000313" key="6">
    <source>
        <dbReference type="Proteomes" id="UP000000496"/>
    </source>
</evidence>
<dbReference type="Proteomes" id="UP000000496">
    <property type="component" value="Chromosome gsn.131"/>
</dbReference>
<dbReference type="GO" id="GO:0005829">
    <property type="term" value="C:cytosol"/>
    <property type="evidence" value="ECO:0007669"/>
    <property type="project" value="TreeGrafter"/>
</dbReference>
<name>F8L503_SIMNZ</name>
<dbReference type="eggNOG" id="COG2091">
    <property type="taxonomic scope" value="Bacteria"/>
</dbReference>
<dbReference type="EMBL" id="FR872582">
    <property type="protein sequence ID" value="CCB87884.1"/>
    <property type="molecule type" value="Genomic_DNA"/>
</dbReference>
<dbReference type="GO" id="GO:0000287">
    <property type="term" value="F:magnesium ion binding"/>
    <property type="evidence" value="ECO:0007669"/>
    <property type="project" value="InterPro"/>
</dbReference>
<feature type="domain" description="4'-phosphopantetheinyl transferase" evidence="3">
    <location>
        <begin position="117"/>
        <end position="175"/>
    </location>
</feature>
<reference evidence="5 6" key="2">
    <citation type="journal article" date="2011" name="Mol. Biol. Evol.">
        <title>Unity in variety--the pan-genome of the Chlamydiae.</title>
        <authorList>
            <person name="Collingro A."/>
            <person name="Tischler P."/>
            <person name="Weinmaier T."/>
            <person name="Penz T."/>
            <person name="Heinz E."/>
            <person name="Brunham R.C."/>
            <person name="Read T.D."/>
            <person name="Bavoil P.M."/>
            <person name="Sachse K."/>
            <person name="Kahane S."/>
            <person name="Friedman M.G."/>
            <person name="Rattei T."/>
            <person name="Myers G.S."/>
            <person name="Horn M."/>
        </authorList>
    </citation>
    <scope>NUCLEOTIDE SEQUENCE [LARGE SCALE GENOMIC DNA]</scope>
    <source>
        <strain evidence="6">ATCC VR-1471 / Z</strain>
    </source>
</reference>
<comment type="similarity">
    <text evidence="1">Belongs to the P-Pant transferase superfamily. Gsp/Sfp/HetI/AcpT family.</text>
</comment>
<accession>F8L503</accession>
<dbReference type="Pfam" id="PF22624">
    <property type="entry name" value="AASDHPPT_N"/>
    <property type="match status" value="1"/>
</dbReference>
<dbReference type="HOGENOM" id="CLU_057011_2_1_0"/>
<dbReference type="InterPro" id="IPR037143">
    <property type="entry name" value="4-PPantetheinyl_Trfase_dom_sf"/>
</dbReference>
<keyword evidence="2" id="KW-0808">Transferase</keyword>
<evidence type="ECO:0000313" key="5">
    <source>
        <dbReference type="EMBL" id="CCB87884.1"/>
    </source>
</evidence>
<proteinExistence type="inferred from homology"/>
<evidence type="ECO:0000256" key="1">
    <source>
        <dbReference type="ARBA" id="ARBA00010990"/>
    </source>
</evidence>
<dbReference type="PANTHER" id="PTHR12215:SF10">
    <property type="entry name" value="L-AMINOADIPATE-SEMIALDEHYDE DEHYDROGENASE-PHOSPHOPANTETHEINYL TRANSFERASE"/>
    <property type="match status" value="1"/>
</dbReference>
<dbReference type="PANTHER" id="PTHR12215">
    <property type="entry name" value="PHOSPHOPANTETHEINE TRANSFERASE"/>
    <property type="match status" value="1"/>
</dbReference>